<name>A0ABV2XM09_9ACTN</name>
<dbReference type="EMBL" id="JBEYBN010000001">
    <property type="protein sequence ID" value="MEU2265029.1"/>
    <property type="molecule type" value="Genomic_DNA"/>
</dbReference>
<feature type="compositionally biased region" description="Basic residues" evidence="1">
    <location>
        <begin position="295"/>
        <end position="316"/>
    </location>
</feature>
<feature type="region of interest" description="Disordered" evidence="1">
    <location>
        <begin position="273"/>
        <end position="316"/>
    </location>
</feature>
<dbReference type="Proteomes" id="UP001550603">
    <property type="component" value="Unassembled WGS sequence"/>
</dbReference>
<dbReference type="InterPro" id="IPR004590">
    <property type="entry name" value="ssDNA_annealing_RecT"/>
</dbReference>
<reference evidence="2 3" key="1">
    <citation type="submission" date="2024-06" db="EMBL/GenBank/DDBJ databases">
        <title>The Natural Products Discovery Center: Release of the First 8490 Sequenced Strains for Exploring Actinobacteria Biosynthetic Diversity.</title>
        <authorList>
            <person name="Kalkreuter E."/>
            <person name="Kautsar S.A."/>
            <person name="Yang D."/>
            <person name="Bader C.D."/>
            <person name="Teijaro C.N."/>
            <person name="Fluegel L."/>
            <person name="Davis C.M."/>
            <person name="Simpson J.R."/>
            <person name="Lauterbach L."/>
            <person name="Steele A.D."/>
            <person name="Gui C."/>
            <person name="Meng S."/>
            <person name="Li G."/>
            <person name="Viehrig K."/>
            <person name="Ye F."/>
            <person name="Su P."/>
            <person name="Kiefer A.F."/>
            <person name="Nichols A."/>
            <person name="Cepeda A.J."/>
            <person name="Yan W."/>
            <person name="Fan B."/>
            <person name="Jiang Y."/>
            <person name="Adhikari A."/>
            <person name="Zheng C.-J."/>
            <person name="Schuster L."/>
            <person name="Cowan T.M."/>
            <person name="Smanski M.J."/>
            <person name="Chevrette M.G."/>
            <person name="De Carvalho L.P.S."/>
            <person name="Shen B."/>
        </authorList>
    </citation>
    <scope>NUCLEOTIDE SEQUENCE [LARGE SCALE GENOMIC DNA]</scope>
    <source>
        <strain evidence="2 3">NPDC019583</strain>
    </source>
</reference>
<organism evidence="2 3">
    <name type="scientific">Streptomyces olindensis</name>
    <dbReference type="NCBI Taxonomy" id="358823"/>
    <lineage>
        <taxon>Bacteria</taxon>
        <taxon>Bacillati</taxon>
        <taxon>Actinomycetota</taxon>
        <taxon>Actinomycetes</taxon>
        <taxon>Kitasatosporales</taxon>
        <taxon>Streptomycetaceae</taxon>
        <taxon>Streptomyces</taxon>
    </lineage>
</organism>
<dbReference type="NCBIfam" id="TIGR00616">
    <property type="entry name" value="rect"/>
    <property type="match status" value="1"/>
</dbReference>
<accession>A0ABV2XM09</accession>
<sequence length="316" mass="35223">MALTTLKERVQQRTAAVASTEDIRHDRVDDVEETPAGRDHDVEQFRADIEAALPKHVSVDLFLAALRPVLPKLRKCTPASVLQSVITCARFGLIPDGHQAVITADDRIATFIATYHGYIELMYRSGLVRSVVAGLVYEGDEWDFVPTARVGEDFVHKPNVLASKKDRPVLFAYAFAWLEGGARSAVAIVTVEEAEEIRDEFSRAYQRAEANGKKDSLWHTRFPDMHLKTAIRRMAKLVPKSAELRALIEVEQAAEDGKPQILAAIDPETAALEADARQAARAAEASQDVPAPRLAVKKPRGRAKPRHRNRDRNKRR</sequence>
<feature type="compositionally biased region" description="Low complexity" evidence="1">
    <location>
        <begin position="273"/>
        <end position="288"/>
    </location>
</feature>
<feature type="region of interest" description="Disordered" evidence="1">
    <location>
        <begin position="17"/>
        <end position="37"/>
    </location>
</feature>
<comment type="caution">
    <text evidence="2">The sequence shown here is derived from an EMBL/GenBank/DDBJ whole genome shotgun (WGS) entry which is preliminary data.</text>
</comment>
<dbReference type="Pfam" id="PF03837">
    <property type="entry name" value="RecT"/>
    <property type="match status" value="1"/>
</dbReference>
<keyword evidence="3" id="KW-1185">Reference proteome</keyword>
<dbReference type="RefSeq" id="WP_359784449.1">
    <property type="nucleotide sequence ID" value="NZ_JBEYBN010000001.1"/>
</dbReference>
<evidence type="ECO:0000313" key="3">
    <source>
        <dbReference type="Proteomes" id="UP001550603"/>
    </source>
</evidence>
<evidence type="ECO:0000313" key="2">
    <source>
        <dbReference type="EMBL" id="MEU2265029.1"/>
    </source>
</evidence>
<dbReference type="InterPro" id="IPR018330">
    <property type="entry name" value="RecT_fam"/>
</dbReference>
<proteinExistence type="predicted"/>
<gene>
    <name evidence="2" type="ORF">ABZ568_00950</name>
</gene>
<protein>
    <submittedName>
        <fullName evidence="2">Recombinase RecT</fullName>
    </submittedName>
</protein>
<evidence type="ECO:0000256" key="1">
    <source>
        <dbReference type="SAM" id="MobiDB-lite"/>
    </source>
</evidence>